<dbReference type="CDD" id="cd09233">
    <property type="entry name" value="ACE1-Sec16-like"/>
    <property type="match status" value="1"/>
</dbReference>
<keyword evidence="3 7" id="KW-0813">Transport</keyword>
<evidence type="ECO:0000256" key="7">
    <source>
        <dbReference type="RuleBase" id="RU364101"/>
    </source>
</evidence>
<feature type="compositionally biased region" description="Low complexity" evidence="8">
    <location>
        <begin position="248"/>
        <end position="257"/>
    </location>
</feature>
<feature type="domain" description="Sec16 central conserved" evidence="10">
    <location>
        <begin position="766"/>
        <end position="899"/>
    </location>
</feature>
<dbReference type="PANTHER" id="PTHR13402:SF6">
    <property type="entry name" value="SECRETORY 16, ISOFORM I"/>
    <property type="match status" value="1"/>
</dbReference>
<dbReference type="InterPro" id="IPR024298">
    <property type="entry name" value="Sec16_Sec23-bd"/>
</dbReference>
<feature type="compositionally biased region" description="Basic and acidic residues" evidence="8">
    <location>
        <begin position="1550"/>
        <end position="1565"/>
    </location>
</feature>
<protein>
    <recommendedName>
        <fullName evidence="7">Protein transport protein sec16</fullName>
    </recommendedName>
</protein>
<feature type="region of interest" description="Disordered" evidence="8">
    <location>
        <begin position="446"/>
        <end position="655"/>
    </location>
</feature>
<feature type="compositionally biased region" description="Basic and acidic residues" evidence="8">
    <location>
        <begin position="629"/>
        <end position="641"/>
    </location>
</feature>
<feature type="compositionally biased region" description="Basic and acidic residues" evidence="8">
    <location>
        <begin position="1303"/>
        <end position="1317"/>
    </location>
</feature>
<dbReference type="EMBL" id="AYKW01000067">
    <property type="protein sequence ID" value="PIL24083.1"/>
    <property type="molecule type" value="Genomic_DNA"/>
</dbReference>
<evidence type="ECO:0000256" key="4">
    <source>
        <dbReference type="ARBA" id="ARBA00022824"/>
    </source>
</evidence>
<evidence type="ECO:0000256" key="2">
    <source>
        <dbReference type="ARBA" id="ARBA00005927"/>
    </source>
</evidence>
<dbReference type="PANTHER" id="PTHR13402">
    <property type="entry name" value="RGPR-RELATED"/>
    <property type="match status" value="1"/>
</dbReference>
<comment type="similarity">
    <text evidence="2 7">Belongs to the SEC16 family.</text>
</comment>
<evidence type="ECO:0000313" key="11">
    <source>
        <dbReference type="EMBL" id="PIL24083.1"/>
    </source>
</evidence>
<feature type="region of interest" description="Disordered" evidence="8">
    <location>
        <begin position="199"/>
        <end position="424"/>
    </location>
</feature>
<accession>A0A2G8RRF5</accession>
<name>A0A2G8RRF5_9APHY</name>
<dbReference type="GO" id="GO:0006914">
    <property type="term" value="P:autophagy"/>
    <property type="evidence" value="ECO:0007669"/>
    <property type="project" value="UniProtKB-KW"/>
</dbReference>
<dbReference type="OrthoDB" id="8918678at2759"/>
<comment type="caution">
    <text evidence="11">The sequence shown here is derived from an EMBL/GenBank/DDBJ whole genome shotgun (WGS) entry which is preliminary data.</text>
</comment>
<keyword evidence="7" id="KW-0653">Protein transport</keyword>
<proteinExistence type="inferred from homology"/>
<dbReference type="InterPro" id="IPR024340">
    <property type="entry name" value="Sec16_CCD"/>
</dbReference>
<feature type="domain" description="Sec16 Sec23-binding" evidence="9">
    <location>
        <begin position="973"/>
        <end position="1301"/>
    </location>
</feature>
<evidence type="ECO:0000313" key="12">
    <source>
        <dbReference type="Proteomes" id="UP000230002"/>
    </source>
</evidence>
<keyword evidence="7" id="KW-0072">Autophagy</keyword>
<feature type="region of interest" description="Disordered" evidence="8">
    <location>
        <begin position="1299"/>
        <end position="1326"/>
    </location>
</feature>
<reference evidence="11 12" key="1">
    <citation type="journal article" date="2015" name="Sci. Rep.">
        <title>Chromosome-level genome map provides insights into diverse defense mechanisms in the medicinal fungus Ganoderma sinense.</title>
        <authorList>
            <person name="Zhu Y."/>
            <person name="Xu J."/>
            <person name="Sun C."/>
            <person name="Zhou S."/>
            <person name="Xu H."/>
            <person name="Nelson D.R."/>
            <person name="Qian J."/>
            <person name="Song J."/>
            <person name="Luo H."/>
            <person name="Xiang L."/>
            <person name="Li Y."/>
            <person name="Xu Z."/>
            <person name="Ji A."/>
            <person name="Wang L."/>
            <person name="Lu S."/>
            <person name="Hayward A."/>
            <person name="Sun W."/>
            <person name="Li X."/>
            <person name="Schwartz D.C."/>
            <person name="Wang Y."/>
            <person name="Chen S."/>
        </authorList>
    </citation>
    <scope>NUCLEOTIDE SEQUENCE [LARGE SCALE GENOMIC DNA]</scope>
    <source>
        <strain evidence="11 12">ZZ0214-1</strain>
    </source>
</reference>
<feature type="region of interest" description="Disordered" evidence="8">
    <location>
        <begin position="95"/>
        <end position="143"/>
    </location>
</feature>
<feature type="compositionally biased region" description="Low complexity" evidence="8">
    <location>
        <begin position="1711"/>
        <end position="1720"/>
    </location>
</feature>
<evidence type="ECO:0000256" key="5">
    <source>
        <dbReference type="ARBA" id="ARBA00022892"/>
    </source>
</evidence>
<feature type="compositionally biased region" description="Low complexity" evidence="8">
    <location>
        <begin position="619"/>
        <end position="628"/>
    </location>
</feature>
<organism evidence="11 12">
    <name type="scientific">Ganoderma sinense ZZ0214-1</name>
    <dbReference type="NCBI Taxonomy" id="1077348"/>
    <lineage>
        <taxon>Eukaryota</taxon>
        <taxon>Fungi</taxon>
        <taxon>Dikarya</taxon>
        <taxon>Basidiomycota</taxon>
        <taxon>Agaricomycotina</taxon>
        <taxon>Agaricomycetes</taxon>
        <taxon>Polyporales</taxon>
        <taxon>Polyporaceae</taxon>
        <taxon>Ganoderma</taxon>
    </lineage>
</organism>
<evidence type="ECO:0000256" key="6">
    <source>
        <dbReference type="ARBA" id="ARBA00024687"/>
    </source>
</evidence>
<evidence type="ECO:0000259" key="9">
    <source>
        <dbReference type="Pfam" id="PF12931"/>
    </source>
</evidence>
<keyword evidence="7" id="KW-0472">Membrane</keyword>
<feature type="compositionally biased region" description="Polar residues" evidence="8">
    <location>
        <begin position="533"/>
        <end position="547"/>
    </location>
</feature>
<feature type="compositionally biased region" description="Polar residues" evidence="8">
    <location>
        <begin position="1678"/>
        <end position="1690"/>
    </location>
</feature>
<feature type="compositionally biased region" description="Polar residues" evidence="8">
    <location>
        <begin position="221"/>
        <end position="240"/>
    </location>
</feature>
<feature type="region of interest" description="Disordered" evidence="8">
    <location>
        <begin position="670"/>
        <end position="709"/>
    </location>
</feature>
<comment type="function">
    <text evidence="6 7">Involved in the initiation of assembly of the COPII coat required for the formation of transport vesicles from the endoplasmic reticulum (ER) and the selection of cargo molecules. Also involved in autophagy.</text>
</comment>
<feature type="compositionally biased region" description="Polar residues" evidence="8">
    <location>
        <begin position="95"/>
        <end position="122"/>
    </location>
</feature>
<feature type="compositionally biased region" description="Polar residues" evidence="8">
    <location>
        <begin position="675"/>
        <end position="687"/>
    </location>
</feature>
<dbReference type="GO" id="GO:0005789">
    <property type="term" value="C:endoplasmic reticulum membrane"/>
    <property type="evidence" value="ECO:0007669"/>
    <property type="project" value="UniProtKB-SubCell"/>
</dbReference>
<feature type="compositionally biased region" description="Pro residues" evidence="8">
    <location>
        <begin position="258"/>
        <end position="275"/>
    </location>
</feature>
<gene>
    <name evidence="11" type="ORF">GSI_13834</name>
</gene>
<feature type="compositionally biased region" description="Basic and acidic residues" evidence="8">
    <location>
        <begin position="598"/>
        <end position="608"/>
    </location>
</feature>
<feature type="compositionally biased region" description="Polar residues" evidence="8">
    <location>
        <begin position="130"/>
        <end position="143"/>
    </location>
</feature>
<sequence length="1738" mass="182760">MSTAGEAADLFGAPDTSLDPFSAALGGDTHDDGPNGTTQASNAVSDLFGPSTDAFAVGGAGSGVAQTNAQQTWYDSSGQQSDAYDSTAYATSYTDQTSYGQRNGTYAQHNQGSAYNQPTAPNASAYEPSYGQQTGYAPQQTYAPFSQGTSAYTSAATSSYASATSTTVSTYTPAATAQNARAMQSASYSTSAYDPYKPTQIQSSYEPSFQGAQVPAASSHDPYQTSFAASPSAPTTQQSYPYGAASHTTTYAPSTVSVPPPPAPISSAPPAPPPAVTVTQYRPKTANAFDPPLPPPKTRHASGPPRQASYSSQSPVSPPPRTTLTPQSMPPPRRTPDPHAHTALPPRRTPDPHGHSAPPPRRTPDPHAYSGPPRRDSHSALHAPSHRVSSEPHAPAVNGTANHNHVGRQPSYSPPVTHGASGSYGEVAQTGVYPLEGLPKVNDTYAPTAYSPTHPEAASLYSPPPVSVHEVSGPYHASSALNSFDESPVSETIPEVDEEELQATPYEPPAAAAVTSSPQSMSAGLRLDDQPAWSAQPNHPPSLSSPSERAKSPPQSGPPSATHVPTSSYDPYAPPTRSNASDRAKSPGASSVHSVQKHPYEPPRRDSVTRSPPVSRPLSSQSRRSTFSSHHDPQSAYDPKRATSPTGSVRSFTATKQNAYDPYALPEKQAVHGRQASNGSVYSTTSVDPYAPSRQPARQSSEHAYGSFALPPQPSSFAAGGAHPPAIYDRAGSQVVTLAAPTHSTYAPSPSLLGTNDPLGRTSARVPVISFGFGGKLVTCFHGANMNTGFDVALSSRQSTDIKIQLIHKVIPESVLDTSASSYPGPLFSDPGSPTASLVRTGAQALKAKKARVIKYLEERAEEISGGLGYHRVGSVDKSRAEAKRVLVVLLKVMVENDGRLSGNGQVDAAIRAALVPQQGSSSSPETSLSTSLLPATSTDHLSNYSSLTPALPNLADQVVSQSSVRGSQLDKISDFLARGDRRGACHYAADEKLWAHALLIASSVDKECWKDVVTEWIRAELVPAQPQDGKNGREPLRVAYSLFGGNGAAAVQELVHPSNLLQHGQNALQIPQPQLSVTPMSPNFPATKPLNISQEVLASWAQTASMIMSNPLTPESSQALTALGDQLAAHQWTEAAHACYLLSPQTSPIVGMGGTSRFMLLGSLPPAHSPTFYKDSDPIIFSEILEFAMSLATPAKGQEPFVGLPYLQPFRLIRAASLAEAGHVQLANRYCEAITSCINRGSPVLNITFVEQLKNLSDRLTAAPQLDKSGSWIGGKVTKPSLDSIGNWLEGRFTKFIAGEDNSPRPEESKGMEHHQQSYSGPFANYSSISSTTTSAYPSPHQSVTDLTEVPPIPAPPFRTGSAMAVNRPPSRSHFQINRASSAMDHVRPFHQQRRGSPIARVASANAAAFADAASNGQARGPYGYGNGYAPTAGFDQSKDSNSHGDVSSTGPSKPTRTGSWWGTSESDVSTPTASSFGHMDEQPSSSSSNSGFVSLMDDPMLNMTPTATRAPASPMIRLEDDDDDLGIGNSSRKKALASENGDAAARAPQEEKPKAAEPEKPAEAKPAASSGWLSRLWKRNDSSSPGAVKANLGEQSSFYFDKELGKWVNKNASATETKPAAPPPPPRAQTASPSRSMGGGPPPPSPLAGGPPPARPATAGAIDLTFEPPRRPPTRVRSNLVPSDATDQPSAPPSPMPTSGTPPPGNGPPVGRARGGAAKRNVRSRYVDVFSQEGSS</sequence>
<evidence type="ECO:0000256" key="8">
    <source>
        <dbReference type="SAM" id="MobiDB-lite"/>
    </source>
</evidence>
<feature type="compositionally biased region" description="Pro residues" evidence="8">
    <location>
        <begin position="1642"/>
        <end position="1657"/>
    </location>
</feature>
<dbReference type="GO" id="GO:0016192">
    <property type="term" value="P:vesicle-mediated transport"/>
    <property type="evidence" value="ECO:0007669"/>
    <property type="project" value="UniProtKB-KW"/>
</dbReference>
<keyword evidence="4 7" id="KW-0256">Endoplasmic reticulum</keyword>
<evidence type="ECO:0000259" key="10">
    <source>
        <dbReference type="Pfam" id="PF12932"/>
    </source>
</evidence>
<evidence type="ECO:0000256" key="3">
    <source>
        <dbReference type="ARBA" id="ARBA00022448"/>
    </source>
</evidence>
<dbReference type="GO" id="GO:0012507">
    <property type="term" value="C:ER to Golgi transport vesicle membrane"/>
    <property type="evidence" value="ECO:0007669"/>
    <property type="project" value="TreeGrafter"/>
</dbReference>
<dbReference type="GO" id="GO:0015031">
    <property type="term" value="P:protein transport"/>
    <property type="evidence" value="ECO:0007669"/>
    <property type="project" value="UniProtKB-KW"/>
</dbReference>
<evidence type="ECO:0000256" key="1">
    <source>
        <dbReference type="ARBA" id="ARBA00004397"/>
    </source>
</evidence>
<dbReference type="Pfam" id="PF12931">
    <property type="entry name" value="TPR_Sec16"/>
    <property type="match status" value="1"/>
</dbReference>
<feature type="region of interest" description="Disordered" evidence="8">
    <location>
        <begin position="1"/>
        <end position="43"/>
    </location>
</feature>
<comment type="subcellular location">
    <subcellularLocation>
        <location evidence="1">Endoplasmic reticulum membrane</location>
        <topology evidence="1">Peripheral membrane protein</topology>
        <orientation evidence="1">Cytoplasmic side</orientation>
    </subcellularLocation>
</comment>
<feature type="compositionally biased region" description="Polar residues" evidence="8">
    <location>
        <begin position="1445"/>
        <end position="1477"/>
    </location>
</feature>
<dbReference type="GO" id="GO:0070971">
    <property type="term" value="C:endoplasmic reticulum exit site"/>
    <property type="evidence" value="ECO:0007669"/>
    <property type="project" value="TreeGrafter"/>
</dbReference>
<dbReference type="Gene3D" id="1.25.40.1030">
    <property type="match status" value="1"/>
</dbReference>
<feature type="compositionally biased region" description="Polar residues" evidence="8">
    <location>
        <begin position="199"/>
        <end position="211"/>
    </location>
</feature>
<dbReference type="GO" id="GO:0007030">
    <property type="term" value="P:Golgi organization"/>
    <property type="evidence" value="ECO:0007669"/>
    <property type="project" value="TreeGrafter"/>
</dbReference>
<dbReference type="Pfam" id="PF12932">
    <property type="entry name" value="Sec16"/>
    <property type="match status" value="1"/>
</dbReference>
<keyword evidence="5 7" id="KW-0931">ER-Golgi transport</keyword>
<feature type="compositionally biased region" description="Polar residues" evidence="8">
    <location>
        <begin position="643"/>
        <end position="655"/>
    </location>
</feature>
<dbReference type="Proteomes" id="UP000230002">
    <property type="component" value="Unassembled WGS sequence"/>
</dbReference>
<keyword evidence="12" id="KW-1185">Reference proteome</keyword>
<feature type="region of interest" description="Disordered" evidence="8">
    <location>
        <begin position="1612"/>
        <end position="1738"/>
    </location>
</feature>
<feature type="compositionally biased region" description="Pro residues" evidence="8">
    <location>
        <begin position="1692"/>
        <end position="1709"/>
    </location>
</feature>
<feature type="region of interest" description="Disordered" evidence="8">
    <location>
        <begin position="1435"/>
        <end position="1597"/>
    </location>
</feature>
<dbReference type="STRING" id="1077348.A0A2G8RRF5"/>
<dbReference type="GO" id="GO:0070973">
    <property type="term" value="P:protein localization to endoplasmic reticulum exit site"/>
    <property type="evidence" value="ECO:0007669"/>
    <property type="project" value="TreeGrafter"/>
</dbReference>